<dbReference type="Pfam" id="PF17121">
    <property type="entry name" value="zf-C3HC4_5"/>
    <property type="match status" value="1"/>
</dbReference>
<dbReference type="SMART" id="SM00184">
    <property type="entry name" value="RING"/>
    <property type="match status" value="1"/>
</dbReference>
<evidence type="ECO:0000256" key="1">
    <source>
        <dbReference type="ARBA" id="ARBA00004123"/>
    </source>
</evidence>
<dbReference type="PROSITE" id="PS50089">
    <property type="entry name" value="ZF_RING_2"/>
    <property type="match status" value="1"/>
</dbReference>
<gene>
    <name evidence="8" type="ORF">DME_LOCUS3618</name>
</gene>
<evidence type="ECO:0000313" key="11">
    <source>
        <dbReference type="WBParaSite" id="DME_0001009601-mRNA-1"/>
    </source>
</evidence>
<accession>A0A0N4UQ30</accession>
<dbReference type="PANTHER" id="PTHR12683">
    <property type="entry name" value="CDK-ACTIVATING KINASE ASSEMBLY FACTOR MAT1"/>
    <property type="match status" value="1"/>
</dbReference>
<dbReference type="InterPro" id="IPR015877">
    <property type="entry name" value="MAT1_centre"/>
</dbReference>
<name>A0A0N4UQ30_DRAME</name>
<keyword evidence="10" id="KW-1185">Reference proteome</keyword>
<dbReference type="GO" id="GO:0006357">
    <property type="term" value="P:regulation of transcription by RNA polymerase II"/>
    <property type="evidence" value="ECO:0007669"/>
    <property type="project" value="TreeGrafter"/>
</dbReference>
<dbReference type="GO" id="GO:0061575">
    <property type="term" value="F:cyclin-dependent protein serine/threonine kinase activator activity"/>
    <property type="evidence" value="ECO:0007669"/>
    <property type="project" value="InterPro"/>
</dbReference>
<dbReference type="InterPro" id="IPR004575">
    <property type="entry name" value="MAT1/Tfb3"/>
</dbReference>
<dbReference type="AlphaFoldDB" id="A0A0N4UQ30"/>
<organism evidence="9 11">
    <name type="scientific">Dracunculus medinensis</name>
    <name type="common">Guinea worm</name>
    <dbReference type="NCBI Taxonomy" id="318479"/>
    <lineage>
        <taxon>Eukaryota</taxon>
        <taxon>Metazoa</taxon>
        <taxon>Ecdysozoa</taxon>
        <taxon>Nematoda</taxon>
        <taxon>Chromadorea</taxon>
        <taxon>Rhabditida</taxon>
        <taxon>Spirurina</taxon>
        <taxon>Dracunculoidea</taxon>
        <taxon>Dracunculidae</taxon>
        <taxon>Dracunculus</taxon>
    </lineage>
</organism>
<comment type="subcellular location">
    <subcellularLocation>
        <location evidence="1">Nucleus</location>
    </subcellularLocation>
</comment>
<keyword evidence="4" id="KW-0862">Zinc</keyword>
<dbReference type="Gene3D" id="3.30.40.10">
    <property type="entry name" value="Zinc/RING finger domain, C3HC4 (zinc finger)"/>
    <property type="match status" value="1"/>
</dbReference>
<proteinExistence type="predicted"/>
<dbReference type="EMBL" id="UYYG01000157">
    <property type="protein sequence ID" value="VDN53645.1"/>
    <property type="molecule type" value="Genomic_DNA"/>
</dbReference>
<evidence type="ECO:0000256" key="2">
    <source>
        <dbReference type="ARBA" id="ARBA00022723"/>
    </source>
</evidence>
<evidence type="ECO:0000313" key="8">
    <source>
        <dbReference type="EMBL" id="VDN53645.1"/>
    </source>
</evidence>
<keyword evidence="5" id="KW-0539">Nucleus</keyword>
<dbReference type="STRING" id="318479.A0A0N4UQ30"/>
<dbReference type="WBParaSite" id="DME_0001009601-mRNA-1">
    <property type="protein sequence ID" value="DME_0001009601-mRNA-1"/>
    <property type="gene ID" value="DME_0001009601"/>
</dbReference>
<dbReference type="Pfam" id="PF25811">
    <property type="entry name" value="CAK-anch_MAT1"/>
    <property type="match status" value="1"/>
</dbReference>
<evidence type="ECO:0000256" key="5">
    <source>
        <dbReference type="ARBA" id="ARBA00023242"/>
    </source>
</evidence>
<dbReference type="GO" id="GO:0006289">
    <property type="term" value="P:nucleotide-excision repair"/>
    <property type="evidence" value="ECO:0007669"/>
    <property type="project" value="InterPro"/>
</dbReference>
<feature type="domain" description="RING-type" evidence="7">
    <location>
        <begin position="4"/>
        <end position="47"/>
    </location>
</feature>
<dbReference type="InterPro" id="IPR057657">
    <property type="entry name" value="MAT1_CAK-anch"/>
</dbReference>
<keyword evidence="3 6" id="KW-0863">Zinc-finger</keyword>
<dbReference type="InterPro" id="IPR001841">
    <property type="entry name" value="Znf_RING"/>
</dbReference>
<keyword evidence="2" id="KW-0479">Metal-binding</keyword>
<evidence type="ECO:0000313" key="9">
    <source>
        <dbReference type="Proteomes" id="UP000038040"/>
    </source>
</evidence>
<evidence type="ECO:0000256" key="6">
    <source>
        <dbReference type="PROSITE-ProRule" id="PRU00175"/>
    </source>
</evidence>
<dbReference type="InterPro" id="IPR017907">
    <property type="entry name" value="Znf_RING_CS"/>
</dbReference>
<dbReference type="SUPFAM" id="SSF57850">
    <property type="entry name" value="RING/U-box"/>
    <property type="match status" value="1"/>
</dbReference>
<dbReference type="OrthoDB" id="5963at2759"/>
<dbReference type="InterPro" id="IPR013083">
    <property type="entry name" value="Znf_RING/FYVE/PHD"/>
</dbReference>
<sequence>MRECPKCKTSDYNNPSFVMLINECGHPLCRNCVNNLFARNSAACPRCGKILLKKGFWEQTFSSKLEKELNIRKRLKKIFNLKRDDFGTLREYNDYLERIEIFVFNLVDGINVTETEAEINRFKNENASLIDRNRYKLSEDEEWIMQHLENEKKIKLSASFGQEKEVLGKSSRETKTKEIIDELKHSDLPAEVILDRRRKRQIEAELFEKENAAKRKKKSKLEAQQKRQETASFAPVRVSGRPFVYRPPELPINGPALPSVEQISNGGFLQHIRTFSAARRVGGFTAEICCMRALFESRIDLFAF</sequence>
<evidence type="ECO:0000259" key="7">
    <source>
        <dbReference type="PROSITE" id="PS50089"/>
    </source>
</evidence>
<dbReference type="Proteomes" id="UP000038040">
    <property type="component" value="Unplaced"/>
</dbReference>
<dbReference type="PROSITE" id="PS00518">
    <property type="entry name" value="ZF_RING_1"/>
    <property type="match status" value="1"/>
</dbReference>
<dbReference type="PANTHER" id="PTHR12683:SF13">
    <property type="entry name" value="CDK-ACTIVATING KINASE ASSEMBLY FACTOR MAT1"/>
    <property type="match status" value="1"/>
</dbReference>
<evidence type="ECO:0000256" key="3">
    <source>
        <dbReference type="ARBA" id="ARBA00022771"/>
    </source>
</evidence>
<dbReference type="GO" id="GO:0008270">
    <property type="term" value="F:zinc ion binding"/>
    <property type="evidence" value="ECO:0007669"/>
    <property type="project" value="UniProtKB-KW"/>
</dbReference>
<dbReference type="Proteomes" id="UP000274756">
    <property type="component" value="Unassembled WGS sequence"/>
</dbReference>
<dbReference type="GO" id="GO:0005675">
    <property type="term" value="C:transcription factor TFIIH holo complex"/>
    <property type="evidence" value="ECO:0007669"/>
    <property type="project" value="InterPro"/>
</dbReference>
<protein>
    <submittedName>
        <fullName evidence="11">RING-type domain-containing protein</fullName>
    </submittedName>
</protein>
<reference evidence="11" key="1">
    <citation type="submission" date="2017-02" db="UniProtKB">
        <authorList>
            <consortium name="WormBaseParasite"/>
        </authorList>
    </citation>
    <scope>IDENTIFICATION</scope>
</reference>
<reference evidence="8 10" key="2">
    <citation type="submission" date="2018-11" db="EMBL/GenBank/DDBJ databases">
        <authorList>
            <consortium name="Pathogen Informatics"/>
        </authorList>
    </citation>
    <scope>NUCLEOTIDE SEQUENCE [LARGE SCALE GENOMIC DNA]</scope>
</reference>
<dbReference type="NCBIfam" id="TIGR00570">
    <property type="entry name" value="cdk7"/>
    <property type="match status" value="1"/>
</dbReference>
<evidence type="ECO:0000313" key="10">
    <source>
        <dbReference type="Proteomes" id="UP000274756"/>
    </source>
</evidence>
<dbReference type="Pfam" id="PF06391">
    <property type="entry name" value="MAT1"/>
    <property type="match status" value="1"/>
</dbReference>
<evidence type="ECO:0000256" key="4">
    <source>
        <dbReference type="ARBA" id="ARBA00022833"/>
    </source>
</evidence>